<protein>
    <submittedName>
        <fullName evidence="2">Uncharacterized protein</fullName>
    </submittedName>
</protein>
<comment type="caution">
    <text evidence="2">The sequence shown here is derived from an EMBL/GenBank/DDBJ whole genome shotgun (WGS) entry which is preliminary data.</text>
</comment>
<evidence type="ECO:0000256" key="1">
    <source>
        <dbReference type="SAM" id="MobiDB-lite"/>
    </source>
</evidence>
<dbReference type="OrthoDB" id="6781428at2759"/>
<dbReference type="Proteomes" id="UP000801492">
    <property type="component" value="Unassembled WGS sequence"/>
</dbReference>
<organism evidence="2 3">
    <name type="scientific">Ignelater luminosus</name>
    <name type="common">Cucubano</name>
    <name type="synonym">Pyrophorus luminosus</name>
    <dbReference type="NCBI Taxonomy" id="2038154"/>
    <lineage>
        <taxon>Eukaryota</taxon>
        <taxon>Metazoa</taxon>
        <taxon>Ecdysozoa</taxon>
        <taxon>Arthropoda</taxon>
        <taxon>Hexapoda</taxon>
        <taxon>Insecta</taxon>
        <taxon>Pterygota</taxon>
        <taxon>Neoptera</taxon>
        <taxon>Endopterygota</taxon>
        <taxon>Coleoptera</taxon>
        <taxon>Polyphaga</taxon>
        <taxon>Elateriformia</taxon>
        <taxon>Elateroidea</taxon>
        <taxon>Elateridae</taxon>
        <taxon>Agrypninae</taxon>
        <taxon>Pyrophorini</taxon>
        <taxon>Ignelater</taxon>
    </lineage>
</organism>
<dbReference type="EMBL" id="VTPC01090346">
    <property type="protein sequence ID" value="KAF2883602.1"/>
    <property type="molecule type" value="Genomic_DNA"/>
</dbReference>
<evidence type="ECO:0000313" key="2">
    <source>
        <dbReference type="EMBL" id="KAF2883602.1"/>
    </source>
</evidence>
<sequence length="204" mass="23096">MEGIGPEKWQTLLKRFNNLGVKSTQDDYIAGIITATIPIRSRVRNGNRFEVCKKAFCSLHGISRKHVELIAQHLSKPSTITAPQDMRGKHKNKSNAIPLEVTENISKHIKEFPRRKSHYGRSKNLGLFDIGHRHASFPITFPEAENKACDGQFALQKLKYNNVMTLASKYVSEDCMPYYRSLKNNSQNDKGKTDTTDDNSGSED</sequence>
<keyword evidence="3" id="KW-1185">Reference proteome</keyword>
<reference evidence="2" key="1">
    <citation type="submission" date="2019-08" db="EMBL/GenBank/DDBJ databases">
        <title>The genome of the North American firefly Photinus pyralis.</title>
        <authorList>
            <consortium name="Photinus pyralis genome working group"/>
            <person name="Fallon T.R."/>
            <person name="Sander Lower S.E."/>
            <person name="Weng J.-K."/>
        </authorList>
    </citation>
    <scope>NUCLEOTIDE SEQUENCE</scope>
    <source>
        <strain evidence="2">TRF0915ILg1</strain>
        <tissue evidence="2">Whole body</tissue>
    </source>
</reference>
<evidence type="ECO:0000313" key="3">
    <source>
        <dbReference type="Proteomes" id="UP000801492"/>
    </source>
</evidence>
<proteinExistence type="predicted"/>
<feature type="region of interest" description="Disordered" evidence="1">
    <location>
        <begin position="181"/>
        <end position="204"/>
    </location>
</feature>
<gene>
    <name evidence="2" type="ORF">ILUMI_22569</name>
</gene>
<accession>A0A8K0G0E8</accession>
<name>A0A8K0G0E8_IGNLU</name>
<dbReference type="AlphaFoldDB" id="A0A8K0G0E8"/>